<keyword evidence="2" id="KW-0808">Transferase</keyword>
<dbReference type="CDD" id="cd02440">
    <property type="entry name" value="AdoMet_MTases"/>
    <property type="match status" value="1"/>
</dbReference>
<reference evidence="2 3" key="1">
    <citation type="journal article" date="2007" name="Appl. Environ. Microbiol.">
        <title>Genome sequence of the cellulolytic gliding bacterium Cytophaga hutchinsonii.</title>
        <authorList>
            <person name="Xie G."/>
            <person name="Bruce D.C."/>
            <person name="Challacombe J.F."/>
            <person name="Chertkov O."/>
            <person name="Detter J.C."/>
            <person name="Gilna P."/>
            <person name="Han C.S."/>
            <person name="Lucas S."/>
            <person name="Misra M."/>
            <person name="Myers G.L."/>
            <person name="Richardson P."/>
            <person name="Tapia R."/>
            <person name="Thayer N."/>
            <person name="Thompson L.S."/>
            <person name="Brettin T.S."/>
            <person name="Henrissat B."/>
            <person name="Wilson D.B."/>
            <person name="McBride M.J."/>
        </authorList>
    </citation>
    <scope>NUCLEOTIDE SEQUENCE [LARGE SCALE GENOMIC DNA]</scope>
    <source>
        <strain evidence="3">ATCC 33406 / DSM 1761 / CIP 103989 / NBRC 15051 / NCIMB 9469 / D465</strain>
    </source>
</reference>
<feature type="domain" description="Methyltransferase type 12" evidence="1">
    <location>
        <begin position="57"/>
        <end position="156"/>
    </location>
</feature>
<evidence type="ECO:0000259" key="1">
    <source>
        <dbReference type="Pfam" id="PF08242"/>
    </source>
</evidence>
<dbReference type="Pfam" id="PF08242">
    <property type="entry name" value="Methyltransf_12"/>
    <property type="match status" value="1"/>
</dbReference>
<accession>A0A6N4SV48</accession>
<dbReference type="GO" id="GO:0008168">
    <property type="term" value="F:methyltransferase activity"/>
    <property type="evidence" value="ECO:0007669"/>
    <property type="project" value="UniProtKB-KW"/>
</dbReference>
<dbReference type="Proteomes" id="UP000001822">
    <property type="component" value="Chromosome"/>
</dbReference>
<evidence type="ECO:0000313" key="3">
    <source>
        <dbReference type="Proteomes" id="UP000001822"/>
    </source>
</evidence>
<dbReference type="InterPro" id="IPR029063">
    <property type="entry name" value="SAM-dependent_MTases_sf"/>
</dbReference>
<sequence length="227" mass="25820">MIPGGNTLKETAVVPAATGYDRIAFIYDIIAGIASFDQINKSQLAFLSSIPTQSTCLILGGGTGYFLQKLLEQNATIQVTYVDASQKMIEFAQKRIAEKKPYDAHRVTFVCKQVNVFEFDTYDSIVCNYFLDLFEEADVTMLIKKFKKHLKKDGILYITDFTMPIRTGIIEWSAKAGLKVLYWFFKRTTSLSNNQLPDIESVVLKQDFIKLHSADFFKGILRCSLYR</sequence>
<dbReference type="Gene3D" id="3.40.50.150">
    <property type="entry name" value="Vaccinia Virus protein VP39"/>
    <property type="match status" value="1"/>
</dbReference>
<dbReference type="GO" id="GO:0032259">
    <property type="term" value="P:methylation"/>
    <property type="evidence" value="ECO:0007669"/>
    <property type="project" value="UniProtKB-KW"/>
</dbReference>
<keyword evidence="2" id="KW-0489">Methyltransferase</keyword>
<protein>
    <submittedName>
        <fullName evidence="2">Ubiquinone/menaquinone biosynthesis methylase</fullName>
        <ecNumber evidence="2">2.1.1.-</ecNumber>
    </submittedName>
</protein>
<dbReference type="EMBL" id="CP000383">
    <property type="protein sequence ID" value="ABG60291.1"/>
    <property type="molecule type" value="Genomic_DNA"/>
</dbReference>
<dbReference type="AlphaFoldDB" id="A0A6N4SV48"/>
<keyword evidence="2" id="KW-0830">Ubiquinone</keyword>
<dbReference type="PANTHER" id="PTHR43861">
    <property type="entry name" value="TRANS-ACONITATE 2-METHYLTRANSFERASE-RELATED"/>
    <property type="match status" value="1"/>
</dbReference>
<keyword evidence="3" id="KW-1185">Reference proteome</keyword>
<gene>
    <name evidence="2" type="primary">ubiE</name>
    <name evidence="2" type="ordered locus">CHU_3050</name>
</gene>
<dbReference type="SUPFAM" id="SSF53335">
    <property type="entry name" value="S-adenosyl-L-methionine-dependent methyltransferases"/>
    <property type="match status" value="1"/>
</dbReference>
<dbReference type="KEGG" id="chu:CHU_3050"/>
<dbReference type="InterPro" id="IPR013217">
    <property type="entry name" value="Methyltransf_12"/>
</dbReference>
<dbReference type="OrthoDB" id="836632at2"/>
<evidence type="ECO:0000313" key="2">
    <source>
        <dbReference type="EMBL" id="ABG60291.1"/>
    </source>
</evidence>
<organism evidence="2 3">
    <name type="scientific">Cytophaga hutchinsonii (strain ATCC 33406 / DSM 1761 / CIP 103989 / NBRC 15051 / NCIMB 9469 / D465)</name>
    <dbReference type="NCBI Taxonomy" id="269798"/>
    <lineage>
        <taxon>Bacteria</taxon>
        <taxon>Pseudomonadati</taxon>
        <taxon>Bacteroidota</taxon>
        <taxon>Cytophagia</taxon>
        <taxon>Cytophagales</taxon>
        <taxon>Cytophagaceae</taxon>
        <taxon>Cytophaga</taxon>
    </lineage>
</organism>
<dbReference type="RefSeq" id="WP_011586401.1">
    <property type="nucleotide sequence ID" value="NC_008255.1"/>
</dbReference>
<dbReference type="EC" id="2.1.1.-" evidence="2"/>
<proteinExistence type="predicted"/>
<name>A0A6N4SV48_CYTH3</name>